<evidence type="ECO:0000256" key="1">
    <source>
        <dbReference type="SAM" id="Phobius"/>
    </source>
</evidence>
<gene>
    <name evidence="2" type="ORF">WDS16_25175</name>
</gene>
<dbReference type="EMBL" id="CP147846">
    <property type="protein sequence ID" value="WXG68444.1"/>
    <property type="molecule type" value="Genomic_DNA"/>
</dbReference>
<keyword evidence="1" id="KW-0472">Membrane</keyword>
<protein>
    <recommendedName>
        <fullName evidence="4">DUF202 domain-containing protein</fullName>
    </recommendedName>
</protein>
<evidence type="ECO:0008006" key="4">
    <source>
        <dbReference type="Google" id="ProtNLM"/>
    </source>
</evidence>
<feature type="transmembrane region" description="Helical" evidence="1">
    <location>
        <begin position="12"/>
        <end position="32"/>
    </location>
</feature>
<reference evidence="2 3" key="1">
    <citation type="submission" date="2024-03" db="EMBL/GenBank/DDBJ databases">
        <title>Natural products discovery in diverse microorganisms through a two-stage MS feature dereplication strategy.</title>
        <authorList>
            <person name="Zhang R."/>
        </authorList>
    </citation>
    <scope>NUCLEOTIDE SEQUENCE [LARGE SCALE GENOMIC DNA]</scope>
    <source>
        <strain evidence="2 3">18930</strain>
    </source>
</reference>
<organism evidence="2 3">
    <name type="scientific">Rhodococcus sovatensis</name>
    <dbReference type="NCBI Taxonomy" id="1805840"/>
    <lineage>
        <taxon>Bacteria</taxon>
        <taxon>Bacillati</taxon>
        <taxon>Actinomycetota</taxon>
        <taxon>Actinomycetes</taxon>
        <taxon>Mycobacteriales</taxon>
        <taxon>Nocardiaceae</taxon>
        <taxon>Rhodococcus</taxon>
    </lineage>
</organism>
<evidence type="ECO:0000313" key="3">
    <source>
        <dbReference type="Proteomes" id="UP001432000"/>
    </source>
</evidence>
<keyword evidence="1" id="KW-0812">Transmembrane</keyword>
<keyword evidence="1" id="KW-1133">Transmembrane helix</keyword>
<proteinExistence type="predicted"/>
<keyword evidence="3" id="KW-1185">Reference proteome</keyword>
<accession>A0ABZ2PHE7</accession>
<name>A0ABZ2PHE7_9NOCA</name>
<dbReference type="Proteomes" id="UP001432000">
    <property type="component" value="Chromosome"/>
</dbReference>
<dbReference type="RefSeq" id="WP_338888657.1">
    <property type="nucleotide sequence ID" value="NZ_CP147846.1"/>
</dbReference>
<sequence>MGRAESGIPRPPGLGTLTMTAMSVLGLLAMRYDVPATLSGMTAPDEMLTGLLLMGLMVVAGASWWYRTMRVLEQQRWSWRCVDSPLVVLTGAAVYLLIPPGRQRTHGATYEDMLAAAMNLV</sequence>
<evidence type="ECO:0000313" key="2">
    <source>
        <dbReference type="EMBL" id="WXG68444.1"/>
    </source>
</evidence>
<feature type="transmembrane region" description="Helical" evidence="1">
    <location>
        <begin position="47"/>
        <end position="65"/>
    </location>
</feature>